<dbReference type="EMBL" id="BK015247">
    <property type="protein sequence ID" value="DAD97722.1"/>
    <property type="molecule type" value="Genomic_DNA"/>
</dbReference>
<organism evidence="1">
    <name type="scientific">Podoviridae sp. ctrTt13</name>
    <dbReference type="NCBI Taxonomy" id="2825279"/>
    <lineage>
        <taxon>Viruses</taxon>
        <taxon>Duplodnaviria</taxon>
        <taxon>Heunggongvirae</taxon>
        <taxon>Uroviricota</taxon>
        <taxon>Caudoviricetes</taxon>
    </lineage>
</organism>
<protein>
    <submittedName>
        <fullName evidence="1">Uncharacterized protein</fullName>
    </submittedName>
</protein>
<name>A0A8S5NTT5_9CAUD</name>
<sequence length="33" mass="4007">MRESKIDILLDMIDNTSYGDFCRVLRIVLWNIY</sequence>
<proteinExistence type="predicted"/>
<accession>A0A8S5NTT5</accession>
<reference evidence="1" key="1">
    <citation type="journal article" date="2021" name="Proc. Natl. Acad. Sci. U.S.A.">
        <title>A Catalog of Tens of Thousands of Viruses from Human Metagenomes Reveals Hidden Associations with Chronic Diseases.</title>
        <authorList>
            <person name="Tisza M.J."/>
            <person name="Buck C.B."/>
        </authorList>
    </citation>
    <scope>NUCLEOTIDE SEQUENCE</scope>
    <source>
        <strain evidence="1">CtrTt13</strain>
    </source>
</reference>
<evidence type="ECO:0000313" key="1">
    <source>
        <dbReference type="EMBL" id="DAD97722.1"/>
    </source>
</evidence>